<dbReference type="InterPro" id="IPR002347">
    <property type="entry name" value="SDR_fam"/>
</dbReference>
<dbReference type="PANTHER" id="PTHR24320:SF282">
    <property type="entry name" value="WW DOMAIN-CONTAINING OXIDOREDUCTASE"/>
    <property type="match status" value="1"/>
</dbReference>
<evidence type="ECO:0008006" key="6">
    <source>
        <dbReference type="Google" id="ProtNLM"/>
    </source>
</evidence>
<name>A0ABR3XC07_9EURO</name>
<protein>
    <recommendedName>
        <fullName evidence="6">Short-chain dehydrogenase/reductase family protein</fullName>
    </recommendedName>
</protein>
<organism evidence="4 5">
    <name type="scientific">Paecilomyces lecythidis</name>
    <dbReference type="NCBI Taxonomy" id="3004212"/>
    <lineage>
        <taxon>Eukaryota</taxon>
        <taxon>Fungi</taxon>
        <taxon>Dikarya</taxon>
        <taxon>Ascomycota</taxon>
        <taxon>Pezizomycotina</taxon>
        <taxon>Eurotiomycetes</taxon>
        <taxon>Eurotiomycetidae</taxon>
        <taxon>Eurotiales</taxon>
        <taxon>Thermoascaceae</taxon>
        <taxon>Paecilomyces</taxon>
    </lineage>
</organism>
<proteinExistence type="inferred from homology"/>
<reference evidence="4 5" key="1">
    <citation type="journal article" date="2024" name="IMA Fungus">
        <title>IMA Genome - F19 : A genome assembly and annotation guide to empower mycologists, including annotated draft genome sequences of Ceratocystis pirilliformis, Diaporthe australafricana, Fusarium ophioides, Paecilomyces lecythidis, and Sporothrix stenoceras.</title>
        <authorList>
            <person name="Aylward J."/>
            <person name="Wilson A.M."/>
            <person name="Visagie C.M."/>
            <person name="Spraker J."/>
            <person name="Barnes I."/>
            <person name="Buitendag C."/>
            <person name="Ceriani C."/>
            <person name="Del Mar Angel L."/>
            <person name="du Plessis D."/>
            <person name="Fuchs T."/>
            <person name="Gasser K."/>
            <person name="Kramer D."/>
            <person name="Li W."/>
            <person name="Munsamy K."/>
            <person name="Piso A."/>
            <person name="Price J.L."/>
            <person name="Sonnekus B."/>
            <person name="Thomas C."/>
            <person name="van der Nest A."/>
            <person name="van Dijk A."/>
            <person name="van Heerden A."/>
            <person name="van Vuuren N."/>
            <person name="Yilmaz N."/>
            <person name="Duong T.A."/>
            <person name="van der Merwe N.A."/>
            <person name="Wingfield M.J."/>
            <person name="Wingfield B.D."/>
        </authorList>
    </citation>
    <scope>NUCLEOTIDE SEQUENCE [LARGE SCALE GENOMIC DNA]</scope>
    <source>
        <strain evidence="4 5">CMW 18167</strain>
    </source>
</reference>
<dbReference type="Gene3D" id="3.40.50.720">
    <property type="entry name" value="NAD(P)-binding Rossmann-like Domain"/>
    <property type="match status" value="1"/>
</dbReference>
<dbReference type="SUPFAM" id="SSF51735">
    <property type="entry name" value="NAD(P)-binding Rossmann-fold domains"/>
    <property type="match status" value="1"/>
</dbReference>
<dbReference type="InterPro" id="IPR036291">
    <property type="entry name" value="NAD(P)-bd_dom_sf"/>
</dbReference>
<dbReference type="PRINTS" id="PR00081">
    <property type="entry name" value="GDHRDH"/>
</dbReference>
<sequence>MASDSRPLQEQLSREAKATNPILRDVTVMGRFVADSLRHPLETTSSIGPTLSELTLGFFGESFVPERDIRDLTGQVVFVTGGNAGLGKETILQLARHGPACIYLGARNETKAREAIADIQNHLSSPVEIKYIQLDLASLKSIRAAAEIFTAECDRLDLLILNAGIMAHDAATTADGFEIQFGTNHVGHFLLTKLLLPTLLRTVKDVDSAADVRVITLSSLAHKGAPDFDVMTSTSALLASNTWLRYGASKAANILFAAELARRYPEITSVSVHPGAVASNLYETAKASNVVQHYAIASFSGLAMRSVRTGAFNQLWAAGVERKLLISGAYYTPVGNIQKHNRYATDAELGKRLWEWTEAAVEKASKS</sequence>
<dbReference type="EMBL" id="JAVDPF010000022">
    <property type="protein sequence ID" value="KAL1873281.1"/>
    <property type="molecule type" value="Genomic_DNA"/>
</dbReference>
<evidence type="ECO:0000313" key="5">
    <source>
        <dbReference type="Proteomes" id="UP001583193"/>
    </source>
</evidence>
<comment type="similarity">
    <text evidence="1">Belongs to the short-chain dehydrogenases/reductases (SDR) family.</text>
</comment>
<dbReference type="PANTHER" id="PTHR24320">
    <property type="entry name" value="RETINOL DEHYDROGENASE"/>
    <property type="match status" value="1"/>
</dbReference>
<gene>
    <name evidence="4" type="ORF">Plec18167_006330</name>
</gene>
<keyword evidence="3" id="KW-0560">Oxidoreductase</keyword>
<dbReference type="Proteomes" id="UP001583193">
    <property type="component" value="Unassembled WGS sequence"/>
</dbReference>
<comment type="caution">
    <text evidence="4">The sequence shown here is derived from an EMBL/GenBank/DDBJ whole genome shotgun (WGS) entry which is preliminary data.</text>
</comment>
<evidence type="ECO:0000256" key="3">
    <source>
        <dbReference type="ARBA" id="ARBA00023002"/>
    </source>
</evidence>
<evidence type="ECO:0000256" key="1">
    <source>
        <dbReference type="ARBA" id="ARBA00006484"/>
    </source>
</evidence>
<keyword evidence="5" id="KW-1185">Reference proteome</keyword>
<evidence type="ECO:0000313" key="4">
    <source>
        <dbReference type="EMBL" id="KAL1873281.1"/>
    </source>
</evidence>
<keyword evidence="2" id="KW-0521">NADP</keyword>
<dbReference type="Pfam" id="PF00106">
    <property type="entry name" value="adh_short"/>
    <property type="match status" value="1"/>
</dbReference>
<evidence type="ECO:0000256" key="2">
    <source>
        <dbReference type="ARBA" id="ARBA00022857"/>
    </source>
</evidence>
<accession>A0ABR3XC07</accession>